<proteinExistence type="predicted"/>
<dbReference type="EMBL" id="RIBZ01000870">
    <property type="protein sequence ID" value="RNF81102.1"/>
    <property type="molecule type" value="Genomic_DNA"/>
</dbReference>
<accession>A0A3M8SQK3</accession>
<sequence length="129" mass="14273">MRAFPVRYCDGMSARNVDPADEWPLPPPWMWGCGKCTELYRAMKQAPKLVDAALEELGPGIDCDPHDSIVSTQIRLARHIATRHVSELPEADEACERCVSDASGNLPAVLALEHRARHLFAPPSIVDML</sequence>
<dbReference type="Proteomes" id="UP000275401">
    <property type="component" value="Unassembled WGS sequence"/>
</dbReference>
<keyword evidence="2" id="KW-1185">Reference proteome</keyword>
<comment type="caution">
    <text evidence="1">The sequence shown here is derived from an EMBL/GenBank/DDBJ whole genome shotgun (WGS) entry which is preliminary data.</text>
</comment>
<reference evidence="1 2" key="1">
    <citation type="submission" date="2018-11" db="EMBL/GenBank/DDBJ databases">
        <title>The Potential of Streptomyces as Biocontrol Agents against the Tomato grey mould, Botrytis cinerea (Gray mold) Frontiers in Microbiology.</title>
        <authorList>
            <person name="Li D."/>
        </authorList>
    </citation>
    <scope>NUCLEOTIDE SEQUENCE [LARGE SCALE GENOMIC DNA]</scope>
    <source>
        <strain evidence="1 2">NEAU-LD23</strain>
    </source>
</reference>
<gene>
    <name evidence="1" type="ORF">EEJ42_47165</name>
</gene>
<organism evidence="1 2">
    <name type="scientific">Streptomyces botrytidirepellens</name>
    <dbReference type="NCBI Taxonomy" id="2486417"/>
    <lineage>
        <taxon>Bacteria</taxon>
        <taxon>Bacillati</taxon>
        <taxon>Actinomycetota</taxon>
        <taxon>Actinomycetes</taxon>
        <taxon>Kitasatosporales</taxon>
        <taxon>Streptomycetaceae</taxon>
        <taxon>Streptomyces</taxon>
    </lineage>
</organism>
<protein>
    <submittedName>
        <fullName evidence="1">Uncharacterized protein</fullName>
    </submittedName>
</protein>
<evidence type="ECO:0000313" key="2">
    <source>
        <dbReference type="Proteomes" id="UP000275401"/>
    </source>
</evidence>
<evidence type="ECO:0000313" key="1">
    <source>
        <dbReference type="EMBL" id="RNF81102.1"/>
    </source>
</evidence>
<name>A0A3M8SQK3_9ACTN</name>
<dbReference type="AlphaFoldDB" id="A0A3M8SQK3"/>